<comment type="caution">
    <text evidence="2">The sequence shown here is derived from an EMBL/GenBank/DDBJ whole genome shotgun (WGS) entry which is preliminary data.</text>
</comment>
<dbReference type="InterPro" id="IPR001173">
    <property type="entry name" value="Glyco_trans_2-like"/>
</dbReference>
<protein>
    <submittedName>
        <fullName evidence="2">Glycosyltransferase</fullName>
    </submittedName>
</protein>
<dbReference type="Gene3D" id="3.90.550.10">
    <property type="entry name" value="Spore Coat Polysaccharide Biosynthesis Protein SpsA, Chain A"/>
    <property type="match status" value="1"/>
</dbReference>
<keyword evidence="3" id="KW-1185">Reference proteome</keyword>
<dbReference type="SUPFAM" id="SSF53448">
    <property type="entry name" value="Nucleotide-diphospho-sugar transferases"/>
    <property type="match status" value="1"/>
</dbReference>
<evidence type="ECO:0000259" key="1">
    <source>
        <dbReference type="Pfam" id="PF00535"/>
    </source>
</evidence>
<evidence type="ECO:0000313" key="2">
    <source>
        <dbReference type="EMBL" id="NLS14582.1"/>
    </source>
</evidence>
<proteinExistence type="predicted"/>
<keyword evidence="2" id="KW-0808">Transferase</keyword>
<dbReference type="CDD" id="cd00761">
    <property type="entry name" value="Glyco_tranf_GTA_type"/>
    <property type="match status" value="1"/>
</dbReference>
<reference evidence="2 3" key="1">
    <citation type="submission" date="2020-04" db="EMBL/GenBank/DDBJ databases">
        <title>Vibrio sp. SM6, a novel species isolated from seawater.</title>
        <authorList>
            <person name="Wang X."/>
        </authorList>
    </citation>
    <scope>NUCLEOTIDE SEQUENCE [LARGE SCALE GENOMIC DNA]</scope>
    <source>
        <strain evidence="2 3">SM6</strain>
    </source>
</reference>
<sequence>MHHSKLSVVIPMYNTSRFIEDCIQSVLNQNYNNIEIIIIDDCSIDDSYQRVQDLYGKHPSVRIEQMEINSGAGGARNRGLSLASGEYISFLDSDDAWHSSFIELMLTELINTNSNIVSCLDSRFSDAPNISSLLEKKSFKSITPIESLLLAESACKKIYKIDYLRENNIRFPEYMTAEDALFTPLSLSFAGTIRHIDLPLYLYRLAHSTSVTKSGKAIEDGLNILSQILSHPLITNEIKIFMTQKKIVGYIRRNATLSPRKALAHIQSYEIISTCLSCIISENGDTYLCGKDKQAWASIYQYLLTQNRFYLIVLYFRFFNRLRRLKRAH</sequence>
<dbReference type="AlphaFoldDB" id="A0A7X8TU64"/>
<feature type="domain" description="Glycosyltransferase 2-like" evidence="1">
    <location>
        <begin position="7"/>
        <end position="127"/>
    </location>
</feature>
<dbReference type="Proteomes" id="UP000535589">
    <property type="component" value="Unassembled WGS sequence"/>
</dbReference>
<organism evidence="2 3">
    <name type="scientific">Vibrio agarilyticus</name>
    <dbReference type="NCBI Taxonomy" id="2726741"/>
    <lineage>
        <taxon>Bacteria</taxon>
        <taxon>Pseudomonadati</taxon>
        <taxon>Pseudomonadota</taxon>
        <taxon>Gammaproteobacteria</taxon>
        <taxon>Vibrionales</taxon>
        <taxon>Vibrionaceae</taxon>
        <taxon>Vibrio</taxon>
    </lineage>
</organism>
<dbReference type="PANTHER" id="PTHR22916">
    <property type="entry name" value="GLYCOSYLTRANSFERASE"/>
    <property type="match status" value="1"/>
</dbReference>
<name>A0A7X8TU64_9VIBR</name>
<dbReference type="GO" id="GO:0016758">
    <property type="term" value="F:hexosyltransferase activity"/>
    <property type="evidence" value="ECO:0007669"/>
    <property type="project" value="UniProtKB-ARBA"/>
</dbReference>
<gene>
    <name evidence="2" type="ORF">HGP28_17120</name>
</gene>
<evidence type="ECO:0000313" key="3">
    <source>
        <dbReference type="Proteomes" id="UP000535589"/>
    </source>
</evidence>
<dbReference type="EMBL" id="JABAIK010000023">
    <property type="protein sequence ID" value="NLS14582.1"/>
    <property type="molecule type" value="Genomic_DNA"/>
</dbReference>
<accession>A0A7X8TU64</accession>
<dbReference type="InterPro" id="IPR029044">
    <property type="entry name" value="Nucleotide-diphossugar_trans"/>
</dbReference>
<dbReference type="Pfam" id="PF00535">
    <property type="entry name" value="Glycos_transf_2"/>
    <property type="match status" value="1"/>
</dbReference>
<dbReference type="RefSeq" id="WP_168837676.1">
    <property type="nucleotide sequence ID" value="NZ_JABAIK010000023.1"/>
</dbReference>
<dbReference type="PANTHER" id="PTHR22916:SF3">
    <property type="entry name" value="UDP-GLCNAC:BETAGAL BETA-1,3-N-ACETYLGLUCOSAMINYLTRANSFERASE-LIKE PROTEIN 1"/>
    <property type="match status" value="1"/>
</dbReference>